<dbReference type="EMBL" id="CACVAS010000117">
    <property type="protein sequence ID" value="CAA6822904.1"/>
    <property type="molecule type" value="Genomic_DNA"/>
</dbReference>
<dbReference type="GO" id="GO:0046872">
    <property type="term" value="F:metal ion binding"/>
    <property type="evidence" value="ECO:0007669"/>
    <property type="project" value="UniProtKB-KW"/>
</dbReference>
<evidence type="ECO:0000259" key="9">
    <source>
        <dbReference type="SMART" id="SM00922"/>
    </source>
</evidence>
<dbReference type="Pfam" id="PF13378">
    <property type="entry name" value="MR_MLE_C"/>
    <property type="match status" value="1"/>
</dbReference>
<dbReference type="Pfam" id="PF02746">
    <property type="entry name" value="MR_MLE_N"/>
    <property type="match status" value="1"/>
</dbReference>
<feature type="binding site" evidence="6">
    <location>
        <position position="322"/>
    </location>
    <ligand>
        <name>substrate</name>
    </ligand>
</feature>
<accession>A0A6S6TU43</accession>
<dbReference type="InterPro" id="IPR013342">
    <property type="entry name" value="Mandelate_racemase_C"/>
</dbReference>
<evidence type="ECO:0000256" key="2">
    <source>
        <dbReference type="ARBA" id="ARBA00022723"/>
    </source>
</evidence>
<feature type="domain" description="Mandelate racemase/muconate lactonizing enzyme C-terminal" evidence="9">
    <location>
        <begin position="140"/>
        <end position="238"/>
    </location>
</feature>
<dbReference type="InterPro" id="IPR013341">
    <property type="entry name" value="Mandelate_racemase_N_dom"/>
</dbReference>
<dbReference type="SUPFAM" id="SSF54826">
    <property type="entry name" value="Enolase N-terminal domain-like"/>
    <property type="match status" value="1"/>
</dbReference>
<dbReference type="AlphaFoldDB" id="A0A6S6TU43"/>
<comment type="similarity">
    <text evidence="1 8">Belongs to the mandelate racemase/muconate lactonizing enzyme family.</text>
</comment>
<sequence>MKIKEIRTQKLQAPLKTPFITSLRRVDTLEDLVVIIECDDGTLGYGEGAPTPVITGETFGSMVACIEYIKPHLLGREVEDFDTLLHTVHHVIIKNTTAKSALEIALYDLKSKLEKVPLFRMLGGTRTHFKTDITISMGSIEKMITDAQHAVNLGYDALKIKIGDDPRKDVERIIAIDNALDSSIKLRLDANQGWSAKQSVTLLQSLEKQNIIAEFIEQPIAADDIEGWKYIKERVQTPLLADESIFSLKDARRLLELEAIDYVNIKLAKTAGITQALALADLSKSYGAKCMIGCMLEGPISVAAGVHIASAKADCITMIDLDAVSLLSSHPVQSTIVFNESEIILSETVGVGVKLSSD</sequence>
<feature type="binding site" evidence="6">
    <location>
        <position position="296"/>
    </location>
    <ligand>
        <name>substrate</name>
    </ligand>
</feature>
<evidence type="ECO:0000256" key="3">
    <source>
        <dbReference type="ARBA" id="ARBA00022842"/>
    </source>
</evidence>
<feature type="binding site" evidence="6">
    <location>
        <position position="159"/>
    </location>
    <ligand>
        <name>substrate</name>
    </ligand>
</feature>
<protein>
    <recommendedName>
        <fullName evidence="8">Dipeptide epimerase</fullName>
        <ecNumber evidence="8">5.1.1.-</ecNumber>
    </recommendedName>
</protein>
<evidence type="ECO:0000256" key="4">
    <source>
        <dbReference type="ARBA" id="ARBA00023235"/>
    </source>
</evidence>
<evidence type="ECO:0000256" key="1">
    <source>
        <dbReference type="ARBA" id="ARBA00008031"/>
    </source>
</evidence>
<feature type="active site" description="Proton acceptor; specific for (R)-substrate epimerization" evidence="5">
    <location>
        <position position="161"/>
    </location>
</feature>
<feature type="active site" description="Proton acceptor; specific for (S)-substrate epimerization" evidence="5">
    <location>
        <position position="266"/>
    </location>
</feature>
<dbReference type="FunFam" id="3.30.390.10:FF:000009">
    <property type="entry name" value="Hydrophobic dipeptide epimerase"/>
    <property type="match status" value="1"/>
</dbReference>
<feature type="binding site" evidence="7">
    <location>
        <position position="217"/>
    </location>
    <ligand>
        <name>Mg(2+)</name>
        <dbReference type="ChEBI" id="CHEBI:18420"/>
    </ligand>
</feature>
<reference evidence="10" key="1">
    <citation type="submission" date="2020-01" db="EMBL/GenBank/DDBJ databases">
        <authorList>
            <person name="Meier V. D."/>
            <person name="Meier V D."/>
        </authorList>
    </citation>
    <scope>NUCLEOTIDE SEQUENCE</scope>
    <source>
        <strain evidence="10">HLG_WM_MAG_01</strain>
    </source>
</reference>
<dbReference type="InterPro" id="IPR034603">
    <property type="entry name" value="Dipeptide_epimerase"/>
</dbReference>
<dbReference type="SFLD" id="SFLDS00001">
    <property type="entry name" value="Enolase"/>
    <property type="match status" value="1"/>
</dbReference>
<feature type="binding site" evidence="7">
    <location>
        <position position="189"/>
    </location>
    <ligand>
        <name>Mg(2+)</name>
        <dbReference type="ChEBI" id="CHEBI:18420"/>
    </ligand>
</feature>
<evidence type="ECO:0000256" key="5">
    <source>
        <dbReference type="PIRSR" id="PIRSR634603-1"/>
    </source>
</evidence>
<feature type="binding site" evidence="6">
    <location>
        <position position="320"/>
    </location>
    <ligand>
        <name>substrate</name>
    </ligand>
</feature>
<feature type="binding site" evidence="7">
    <location>
        <position position="242"/>
    </location>
    <ligand>
        <name>Mg(2+)</name>
        <dbReference type="ChEBI" id="CHEBI:18420"/>
    </ligand>
</feature>
<gene>
    <name evidence="10" type="ORF">HELGO_WM847</name>
</gene>
<evidence type="ECO:0000313" key="10">
    <source>
        <dbReference type="EMBL" id="CAA6822904.1"/>
    </source>
</evidence>
<feature type="binding site" evidence="6">
    <location>
        <position position="24"/>
    </location>
    <ligand>
        <name>substrate</name>
    </ligand>
</feature>
<dbReference type="CDD" id="cd03319">
    <property type="entry name" value="L-Ala-DL-Glu_epimerase"/>
    <property type="match status" value="1"/>
</dbReference>
<proteinExistence type="inferred from homology"/>
<dbReference type="GO" id="GO:0016855">
    <property type="term" value="F:racemase and epimerase activity, acting on amino acids and derivatives"/>
    <property type="evidence" value="ECO:0007669"/>
    <property type="project" value="UniProtKB-UniRule"/>
</dbReference>
<dbReference type="EC" id="5.1.1.-" evidence="8"/>
<keyword evidence="2 7" id="KW-0479">Metal-binding</keyword>
<keyword evidence="3 7" id="KW-0460">Magnesium</keyword>
<dbReference type="SMART" id="SM00922">
    <property type="entry name" value="MR_MLE"/>
    <property type="match status" value="1"/>
</dbReference>
<dbReference type="SFLD" id="SFLDF00009">
    <property type="entry name" value="o-succinylbenzoate_synthase"/>
    <property type="match status" value="1"/>
</dbReference>
<evidence type="ECO:0000256" key="7">
    <source>
        <dbReference type="PIRSR" id="PIRSR634603-3"/>
    </source>
</evidence>
<dbReference type="InterPro" id="IPR029065">
    <property type="entry name" value="Enolase_C-like"/>
</dbReference>
<comment type="cofactor">
    <cofactor evidence="7 8">
        <name>Mg(2+)</name>
        <dbReference type="ChEBI" id="CHEBI:18420"/>
    </cofactor>
    <text evidence="7 8">Binds 1 Mg(2+) ion per subunit.</text>
</comment>
<organism evidence="10">
    <name type="scientific">uncultured Sulfurovum sp</name>
    <dbReference type="NCBI Taxonomy" id="269237"/>
    <lineage>
        <taxon>Bacteria</taxon>
        <taxon>Pseudomonadati</taxon>
        <taxon>Campylobacterota</taxon>
        <taxon>Epsilonproteobacteria</taxon>
        <taxon>Campylobacterales</taxon>
        <taxon>Sulfurovaceae</taxon>
        <taxon>Sulfurovum</taxon>
        <taxon>environmental samples</taxon>
    </lineage>
</organism>
<name>A0A6S6TU43_9BACT</name>
<feature type="binding site" evidence="6">
    <location>
        <position position="294"/>
    </location>
    <ligand>
        <name>substrate</name>
    </ligand>
</feature>
<keyword evidence="4 8" id="KW-0413">Isomerase</keyword>
<dbReference type="SFLD" id="SFLDG00180">
    <property type="entry name" value="muconate_cycloisomerase"/>
    <property type="match status" value="1"/>
</dbReference>
<dbReference type="PANTHER" id="PTHR48073">
    <property type="entry name" value="O-SUCCINYLBENZOATE SYNTHASE-RELATED"/>
    <property type="match status" value="1"/>
</dbReference>
<dbReference type="InterPro" id="IPR036849">
    <property type="entry name" value="Enolase-like_C_sf"/>
</dbReference>
<dbReference type="Gene3D" id="3.20.20.120">
    <property type="entry name" value="Enolase-like C-terminal domain"/>
    <property type="match status" value="1"/>
</dbReference>
<dbReference type="GO" id="GO:0006518">
    <property type="term" value="P:peptide metabolic process"/>
    <property type="evidence" value="ECO:0007669"/>
    <property type="project" value="UniProtKB-ARBA"/>
</dbReference>
<dbReference type="PANTHER" id="PTHR48073:SF2">
    <property type="entry name" value="O-SUCCINYLBENZOATE SYNTHASE"/>
    <property type="match status" value="1"/>
</dbReference>
<evidence type="ECO:0000256" key="6">
    <source>
        <dbReference type="PIRSR" id="PIRSR634603-2"/>
    </source>
</evidence>
<dbReference type="InterPro" id="IPR029017">
    <property type="entry name" value="Enolase-like_N"/>
</dbReference>
<evidence type="ECO:0000256" key="8">
    <source>
        <dbReference type="RuleBase" id="RU366006"/>
    </source>
</evidence>
<dbReference type="SUPFAM" id="SSF51604">
    <property type="entry name" value="Enolase C-terminal domain-like"/>
    <property type="match status" value="1"/>
</dbReference>
<feature type="binding site" evidence="6">
    <location>
        <position position="134"/>
    </location>
    <ligand>
        <name>substrate</name>
    </ligand>
</feature>
<dbReference type="Gene3D" id="3.30.390.10">
    <property type="entry name" value="Enolase-like, N-terminal domain"/>
    <property type="match status" value="1"/>
</dbReference>